<proteinExistence type="predicted"/>
<evidence type="ECO:0000313" key="2">
    <source>
        <dbReference type="Proteomes" id="UP000254889"/>
    </source>
</evidence>
<dbReference type="EMBL" id="CP031417">
    <property type="protein sequence ID" value="AXK79732.1"/>
    <property type="molecule type" value="Genomic_DNA"/>
</dbReference>
<protein>
    <submittedName>
        <fullName evidence="1">Uncharacterized protein</fullName>
    </submittedName>
</protein>
<dbReference type="RefSeq" id="WP_115688713.1">
    <property type="nucleotide sequence ID" value="NZ_CP031417.1"/>
</dbReference>
<reference evidence="1 2" key="1">
    <citation type="submission" date="2018-07" db="EMBL/GenBank/DDBJ databases">
        <authorList>
            <person name="Quirk P.G."/>
            <person name="Krulwich T.A."/>
        </authorList>
    </citation>
    <scope>NUCLEOTIDE SEQUENCE [LARGE SCALE GENOMIC DNA]</scope>
    <source>
        <strain evidence="1 2">CC-BB4</strain>
    </source>
</reference>
<name>A0A345ZS35_9HYPH</name>
<gene>
    <name evidence="1" type="ORF">DW352_03880</name>
</gene>
<dbReference type="KEGG" id="ptaw:DW352_03880"/>
<dbReference type="AlphaFoldDB" id="A0A345ZS35"/>
<sequence>MRLLVGLILGALLTVGGAYIYDSQHNATTATLERPLVNWDVVNTKLDHLGAKARAEWNRLRAGSRET</sequence>
<dbReference type="Proteomes" id="UP000254889">
    <property type="component" value="Chromosome"/>
</dbReference>
<accession>A0A345ZS35</accession>
<keyword evidence="2" id="KW-1185">Reference proteome</keyword>
<evidence type="ECO:0000313" key="1">
    <source>
        <dbReference type="EMBL" id="AXK79732.1"/>
    </source>
</evidence>
<organism evidence="1 2">
    <name type="scientific">Pseudolabrys taiwanensis</name>
    <dbReference type="NCBI Taxonomy" id="331696"/>
    <lineage>
        <taxon>Bacteria</taxon>
        <taxon>Pseudomonadati</taxon>
        <taxon>Pseudomonadota</taxon>
        <taxon>Alphaproteobacteria</taxon>
        <taxon>Hyphomicrobiales</taxon>
        <taxon>Xanthobacteraceae</taxon>
        <taxon>Pseudolabrys</taxon>
    </lineage>
</organism>
<dbReference type="OrthoDB" id="8452080at2"/>